<dbReference type="InterPro" id="IPR003599">
    <property type="entry name" value="Ig_sub"/>
</dbReference>
<evidence type="ECO:0000256" key="2">
    <source>
        <dbReference type="SAM" id="SignalP"/>
    </source>
</evidence>
<dbReference type="EMBL" id="JAUYZG010000005">
    <property type="protein sequence ID" value="KAK2906710.1"/>
    <property type="molecule type" value="Genomic_DNA"/>
</dbReference>
<dbReference type="SUPFAM" id="SSF48726">
    <property type="entry name" value="Immunoglobulin"/>
    <property type="match status" value="3"/>
</dbReference>
<dbReference type="AlphaFoldDB" id="A0AA88Q8Q1"/>
<name>A0AA88Q8Q1_9TELE</name>
<dbReference type="SMART" id="SM00409">
    <property type="entry name" value="IG"/>
    <property type="match status" value="3"/>
</dbReference>
<protein>
    <recommendedName>
        <fullName evidence="3">Immunoglobulin domain-containing protein</fullName>
    </recommendedName>
</protein>
<evidence type="ECO:0000313" key="4">
    <source>
        <dbReference type="EMBL" id="KAK2906710.1"/>
    </source>
</evidence>
<feature type="signal peptide" evidence="2">
    <location>
        <begin position="1"/>
        <end position="18"/>
    </location>
</feature>
<feature type="domain" description="Immunoglobulin" evidence="3">
    <location>
        <begin position="135"/>
        <end position="255"/>
    </location>
</feature>
<dbReference type="Proteomes" id="UP001187343">
    <property type="component" value="Unassembled WGS sequence"/>
</dbReference>
<evidence type="ECO:0000313" key="5">
    <source>
        <dbReference type="Proteomes" id="UP001187343"/>
    </source>
</evidence>
<accession>A0AA88Q8Q1</accession>
<dbReference type="Gene3D" id="2.60.40.10">
    <property type="entry name" value="Immunoglobulins"/>
    <property type="match status" value="3"/>
</dbReference>
<proteinExistence type="predicted"/>
<organism evidence="4 5">
    <name type="scientific">Cirrhinus molitorella</name>
    <name type="common">mud carp</name>
    <dbReference type="NCBI Taxonomy" id="172907"/>
    <lineage>
        <taxon>Eukaryota</taxon>
        <taxon>Metazoa</taxon>
        <taxon>Chordata</taxon>
        <taxon>Craniata</taxon>
        <taxon>Vertebrata</taxon>
        <taxon>Euteleostomi</taxon>
        <taxon>Actinopterygii</taxon>
        <taxon>Neopterygii</taxon>
        <taxon>Teleostei</taxon>
        <taxon>Ostariophysi</taxon>
        <taxon>Cypriniformes</taxon>
        <taxon>Cyprinidae</taxon>
        <taxon>Labeoninae</taxon>
        <taxon>Labeonini</taxon>
        <taxon>Cirrhinus</taxon>
    </lineage>
</organism>
<keyword evidence="5" id="KW-1185">Reference proteome</keyword>
<feature type="transmembrane region" description="Helical" evidence="1">
    <location>
        <begin position="265"/>
        <end position="289"/>
    </location>
</feature>
<dbReference type="PANTHER" id="PTHR21063:SF4">
    <property type="entry name" value="CD48 ANTIGEN-RELATED"/>
    <property type="match status" value="1"/>
</dbReference>
<evidence type="ECO:0000259" key="3">
    <source>
        <dbReference type="SMART" id="SM00409"/>
    </source>
</evidence>
<keyword evidence="1" id="KW-1133">Transmembrane helix</keyword>
<feature type="domain" description="Immunoglobulin" evidence="3">
    <location>
        <begin position="24"/>
        <end position="125"/>
    </location>
</feature>
<dbReference type="InterPro" id="IPR036179">
    <property type="entry name" value="Ig-like_dom_sf"/>
</dbReference>
<sequence length="462" mass="51878">MRGLTVLVFLFFADGVFGFETDGMKSISVMEGDPVTLHTCLNQIQNYDMVLWKFEDTTIAKFDKASQTFLTKDGNDGRFRDRLELNFESGSLTIRNIRTNHSGIYKVDMKSQSGSSSKRFNVTVIGVFDPDADKIKQVSVTEGQHVFLNTYTKVQKDNLMLWMFGRASKRCVYNPIHHFPCDSDASVIARMDGETREVSVDAGDNEMFNNKLKVDKLTGSLTIKDARTEHAGFYILRISNNTGINSRRIFNVTVNAVTKSHPHEFWKSAAIVLLLLVVVCGLPLGFIVWRNRNVFLGKLRSYNCCQSTGAQQRETMRETVTEGDSVRLNTGHAQLERDNVVVWKFGGNVIAKISRAANKSCQKIYDGVNGKFRDRLELNGKTGSLTIRNTRTTDSGDYEVQIATNGKVESYQKFSVSVIDSSQNMQDVSDESPLVNKESCSTSNIELCSVCLVLLKLQCQYQ</sequence>
<dbReference type="Pfam" id="PF07686">
    <property type="entry name" value="V-set"/>
    <property type="match status" value="1"/>
</dbReference>
<dbReference type="PANTHER" id="PTHR21063">
    <property type="entry name" value="LFA-3"/>
    <property type="match status" value="1"/>
</dbReference>
<keyword evidence="2" id="KW-0732">Signal</keyword>
<dbReference type="InterPro" id="IPR013783">
    <property type="entry name" value="Ig-like_fold"/>
</dbReference>
<keyword evidence="1" id="KW-0812">Transmembrane</keyword>
<feature type="domain" description="Immunoglobulin" evidence="3">
    <location>
        <begin position="315"/>
        <end position="417"/>
    </location>
</feature>
<dbReference type="InterPro" id="IPR013106">
    <property type="entry name" value="Ig_V-set"/>
</dbReference>
<gene>
    <name evidence="4" type="ORF">Q8A67_005695</name>
</gene>
<feature type="chain" id="PRO_5041741195" description="Immunoglobulin domain-containing protein" evidence="2">
    <location>
        <begin position="19"/>
        <end position="462"/>
    </location>
</feature>
<evidence type="ECO:0000256" key="1">
    <source>
        <dbReference type="SAM" id="Phobius"/>
    </source>
</evidence>
<comment type="caution">
    <text evidence="4">The sequence shown here is derived from an EMBL/GenBank/DDBJ whole genome shotgun (WGS) entry which is preliminary data.</text>
</comment>
<reference evidence="4" key="1">
    <citation type="submission" date="2023-08" db="EMBL/GenBank/DDBJ databases">
        <title>Chromosome-level Genome Assembly of mud carp (Cirrhinus molitorella).</title>
        <authorList>
            <person name="Liu H."/>
        </authorList>
    </citation>
    <scope>NUCLEOTIDE SEQUENCE</scope>
    <source>
        <strain evidence="4">Prfri</strain>
        <tissue evidence="4">Muscle</tissue>
    </source>
</reference>
<keyword evidence="1" id="KW-0472">Membrane</keyword>